<dbReference type="InterPro" id="IPR023577">
    <property type="entry name" value="CYTH_domain"/>
</dbReference>
<name>A0A1T4WWD5_9BACT</name>
<proteinExistence type="predicted"/>
<evidence type="ECO:0000259" key="1">
    <source>
        <dbReference type="PROSITE" id="PS51707"/>
    </source>
</evidence>
<dbReference type="CDD" id="cd07890">
    <property type="entry name" value="CYTH-like_AC_IV-like"/>
    <property type="match status" value="1"/>
</dbReference>
<accession>A0A1T4WWD5</accession>
<dbReference type="SMART" id="SM01118">
    <property type="entry name" value="CYTH"/>
    <property type="match status" value="1"/>
</dbReference>
<dbReference type="OrthoDB" id="116396at2"/>
<evidence type="ECO:0000313" key="3">
    <source>
        <dbReference type="Proteomes" id="UP000189733"/>
    </source>
</evidence>
<protein>
    <submittedName>
        <fullName evidence="2">Adenylate cyclase, class 2</fullName>
    </submittedName>
</protein>
<sequence>MSLEVEIKYLNADLMALHKKLHALGGQWQACNFERNAVLKSSGKELLQQGILLRLRSDEDNVITLKTPAIGHDGLKVRHEYETTFGDFGTMMTIFETLGYSVAFWYEKLRETWQFMDCHICLDHLPFGDVVEIEGEADAIFAAAKALGVDSLKSSDESYHALNLAWRKEKGLAPEDGFVFDETERKSLLEQAKNIQEIMRRDA</sequence>
<reference evidence="2 3" key="1">
    <citation type="submission" date="2017-02" db="EMBL/GenBank/DDBJ databases">
        <authorList>
            <person name="Peterson S.W."/>
        </authorList>
    </citation>
    <scope>NUCLEOTIDE SEQUENCE [LARGE SCALE GENOMIC DNA]</scope>
    <source>
        <strain evidence="2 3">DSM 18034</strain>
    </source>
</reference>
<dbReference type="Gene3D" id="2.40.320.10">
    <property type="entry name" value="Hypothetical Protein Pfu-838710-001"/>
    <property type="match status" value="1"/>
</dbReference>
<dbReference type="InterPro" id="IPR033469">
    <property type="entry name" value="CYTH-like_dom_sf"/>
</dbReference>
<dbReference type="EMBL" id="FUYA01000011">
    <property type="protein sequence ID" value="SKA81559.1"/>
    <property type="molecule type" value="Genomic_DNA"/>
</dbReference>
<feature type="domain" description="CYTH" evidence="1">
    <location>
        <begin position="2"/>
        <end position="165"/>
    </location>
</feature>
<dbReference type="PANTHER" id="PTHR21028:SF2">
    <property type="entry name" value="CYTH DOMAIN-CONTAINING PROTEIN"/>
    <property type="match status" value="1"/>
</dbReference>
<dbReference type="AlphaFoldDB" id="A0A1T4WWD5"/>
<dbReference type="Pfam" id="PF01928">
    <property type="entry name" value="CYTH"/>
    <property type="match status" value="1"/>
</dbReference>
<dbReference type="Proteomes" id="UP000189733">
    <property type="component" value="Unassembled WGS sequence"/>
</dbReference>
<keyword evidence="3" id="KW-1185">Reference proteome</keyword>
<dbReference type="STRING" id="1121442.SAMN02745702_02724"/>
<evidence type="ECO:0000313" key="2">
    <source>
        <dbReference type="EMBL" id="SKA81559.1"/>
    </source>
</evidence>
<dbReference type="PANTHER" id="PTHR21028">
    <property type="entry name" value="SI:CH211-156B7.4"/>
    <property type="match status" value="1"/>
</dbReference>
<dbReference type="SUPFAM" id="SSF55154">
    <property type="entry name" value="CYTH-like phosphatases"/>
    <property type="match status" value="1"/>
</dbReference>
<dbReference type="RefSeq" id="WP_078685986.1">
    <property type="nucleotide sequence ID" value="NZ_FUYA01000011.1"/>
</dbReference>
<dbReference type="PROSITE" id="PS51707">
    <property type="entry name" value="CYTH"/>
    <property type="match status" value="1"/>
</dbReference>
<dbReference type="InterPro" id="IPR008173">
    <property type="entry name" value="Adenylyl_cyclase_CyaB"/>
</dbReference>
<gene>
    <name evidence="2" type="ORF">SAMN02745702_02724</name>
</gene>
<organism evidence="2 3">
    <name type="scientific">Desulfobaculum bizertense DSM 18034</name>
    <dbReference type="NCBI Taxonomy" id="1121442"/>
    <lineage>
        <taxon>Bacteria</taxon>
        <taxon>Pseudomonadati</taxon>
        <taxon>Thermodesulfobacteriota</taxon>
        <taxon>Desulfovibrionia</taxon>
        <taxon>Desulfovibrionales</taxon>
        <taxon>Desulfovibrionaceae</taxon>
        <taxon>Desulfobaculum</taxon>
    </lineage>
</organism>